<dbReference type="EMBL" id="MDYQ01000318">
    <property type="protein sequence ID" value="PRP76531.1"/>
    <property type="molecule type" value="Genomic_DNA"/>
</dbReference>
<evidence type="ECO:0000256" key="8">
    <source>
        <dbReference type="ARBA" id="ARBA00022840"/>
    </source>
</evidence>
<dbReference type="AlphaFoldDB" id="A0A2P6MXV1"/>
<name>A0A2P6MXV1_9EUKA</name>
<feature type="domain" description="UBC core" evidence="12">
    <location>
        <begin position="18"/>
        <end position="175"/>
    </location>
</feature>
<dbReference type="GO" id="GO:0005789">
    <property type="term" value="C:endoplasmic reticulum membrane"/>
    <property type="evidence" value="ECO:0007669"/>
    <property type="project" value="UniProtKB-SubCell"/>
</dbReference>
<dbReference type="EC" id="2.3.2.23" evidence="2"/>
<feature type="transmembrane region" description="Helical" evidence="11">
    <location>
        <begin position="202"/>
        <end position="219"/>
    </location>
</feature>
<evidence type="ECO:0000256" key="3">
    <source>
        <dbReference type="ARBA" id="ARBA00022679"/>
    </source>
</evidence>
<keyword evidence="5" id="KW-0547">Nucleotide-binding</keyword>
<keyword evidence="10 11" id="KW-0472">Membrane</keyword>
<evidence type="ECO:0000256" key="4">
    <source>
        <dbReference type="ARBA" id="ARBA00022692"/>
    </source>
</evidence>
<reference evidence="13 14" key="1">
    <citation type="journal article" date="2018" name="Genome Biol. Evol.">
        <title>Multiple Roots of Fruiting Body Formation in Amoebozoa.</title>
        <authorList>
            <person name="Hillmann F."/>
            <person name="Forbes G."/>
            <person name="Novohradska S."/>
            <person name="Ferling I."/>
            <person name="Riege K."/>
            <person name="Groth M."/>
            <person name="Westermann M."/>
            <person name="Marz M."/>
            <person name="Spaller T."/>
            <person name="Winckler T."/>
            <person name="Schaap P."/>
            <person name="Glockner G."/>
        </authorList>
    </citation>
    <scope>NUCLEOTIDE SEQUENCE [LARGE SCALE GENOMIC DNA]</scope>
    <source>
        <strain evidence="13 14">Jena</strain>
    </source>
</reference>
<dbReference type="STRING" id="1890364.A0A2P6MXV1"/>
<evidence type="ECO:0000313" key="13">
    <source>
        <dbReference type="EMBL" id="PRP76531.1"/>
    </source>
</evidence>
<evidence type="ECO:0000256" key="1">
    <source>
        <dbReference type="ARBA" id="ARBA00004586"/>
    </source>
</evidence>
<dbReference type="Gene3D" id="3.10.110.10">
    <property type="entry name" value="Ubiquitin Conjugating Enzyme"/>
    <property type="match status" value="1"/>
</dbReference>
<dbReference type="InterPro" id="IPR000608">
    <property type="entry name" value="UBC"/>
</dbReference>
<evidence type="ECO:0000256" key="9">
    <source>
        <dbReference type="ARBA" id="ARBA00022989"/>
    </source>
</evidence>
<keyword evidence="3" id="KW-0808">Transferase</keyword>
<dbReference type="GO" id="GO:0061631">
    <property type="term" value="F:ubiquitin conjugating enzyme activity"/>
    <property type="evidence" value="ECO:0007669"/>
    <property type="project" value="UniProtKB-EC"/>
</dbReference>
<keyword evidence="7" id="KW-0256">Endoplasmic reticulum</keyword>
<evidence type="ECO:0000313" key="14">
    <source>
        <dbReference type="Proteomes" id="UP000241769"/>
    </source>
</evidence>
<organism evidence="13 14">
    <name type="scientific">Planoprotostelium fungivorum</name>
    <dbReference type="NCBI Taxonomy" id="1890364"/>
    <lineage>
        <taxon>Eukaryota</taxon>
        <taxon>Amoebozoa</taxon>
        <taxon>Evosea</taxon>
        <taxon>Variosea</taxon>
        <taxon>Cavosteliida</taxon>
        <taxon>Cavosteliaceae</taxon>
        <taxon>Planoprotostelium</taxon>
    </lineage>
</organism>
<accession>A0A2P6MXV1</accession>
<comment type="caution">
    <text evidence="13">The sequence shown here is derived from an EMBL/GenBank/DDBJ whole genome shotgun (WGS) entry which is preliminary data.</text>
</comment>
<proteinExistence type="predicted"/>
<evidence type="ECO:0000256" key="5">
    <source>
        <dbReference type="ARBA" id="ARBA00022741"/>
    </source>
</evidence>
<comment type="subcellular location">
    <subcellularLocation>
        <location evidence="1">Endoplasmic reticulum membrane</location>
    </subcellularLocation>
</comment>
<dbReference type="PANTHER" id="PTHR24067">
    <property type="entry name" value="UBIQUITIN-CONJUGATING ENZYME E2"/>
    <property type="match status" value="1"/>
</dbReference>
<dbReference type="InterPro" id="IPR050113">
    <property type="entry name" value="Ub_conjugating_enzyme"/>
</dbReference>
<dbReference type="PROSITE" id="PS50127">
    <property type="entry name" value="UBC_2"/>
    <property type="match status" value="1"/>
</dbReference>
<dbReference type="Proteomes" id="UP000241769">
    <property type="component" value="Unassembled WGS sequence"/>
</dbReference>
<keyword evidence="14" id="KW-1185">Reference proteome</keyword>
<dbReference type="OrthoDB" id="1158011at2759"/>
<evidence type="ECO:0000256" key="7">
    <source>
        <dbReference type="ARBA" id="ARBA00022824"/>
    </source>
</evidence>
<evidence type="ECO:0000256" key="2">
    <source>
        <dbReference type="ARBA" id="ARBA00012486"/>
    </source>
</evidence>
<keyword evidence="8" id="KW-0067">ATP-binding</keyword>
<evidence type="ECO:0000259" key="12">
    <source>
        <dbReference type="PROSITE" id="PS50127"/>
    </source>
</evidence>
<dbReference type="GO" id="GO:0005524">
    <property type="term" value="F:ATP binding"/>
    <property type="evidence" value="ECO:0007669"/>
    <property type="project" value="UniProtKB-KW"/>
</dbReference>
<dbReference type="CDD" id="cd23799">
    <property type="entry name" value="UBCc_UBE2J"/>
    <property type="match status" value="1"/>
</dbReference>
<keyword evidence="6" id="KW-0833">Ubl conjugation pathway</keyword>
<sequence>METKQCIVRPTISSPLTYCQTRLKRELHMILKEPIPNIVALPNPKNILEWHYVITGPTDTPYEGGTYHGKVVFPTGYPHKPPAIYMITPNGRFEINKRLCLSMSDYHPESWNPLWSVSTILNGLLSFMLEDADTLGSVRTTTDQKRKYAQNSSKINAANPMFRKLFPELVESVAEGESLREGREKEKEGQGVLLREQKGGRTGMGFLLIMAFVVLALIINKITNQKQMMDQDAFNLRLGHLLTKLEEMQRVDGAPLITDEARYKMNVSPSEGIKDMNLTGSYLRNRTNFRNQRELIQNFVDQCRHLNGNRDPRLTYEQVPSNLDVADGINVWRLFNQDAKVCLILKPLLGSLFEAVVASVPIYTVMTNFSTVLDPVILAVGHSEKGEGAAGHFGEGMKVAINCLTDAGYLVEYCTGCTKWTFSHNKNQILHVHFSRIEPKPHTVVTIRIPYHVVQRGDTMKAIDINEHLTLNPYYQLASPHFDSDQNILFLQIEKFAPFLNPSFNANGPEQMAGGIYIRGIRVMKSPHGSAVGNSMGFAINYIGSSNLYKELGLGRDRDHLMSDRIIGQMITKLLTVSFAGNSRAQDSMCQFILKHVGAQPKDQSSEFVEAMKKYGGTPFADTLCMELKTDSPILPYKEEQKDMKEEAEYLQFKTHLVCDGVYNLMRTSRHMVTLDRLWEIKRKDLSRPSNAVEKQIHQSLVDTLDKCFSTSPSAKLSLTFKIFPPGNCLLVIDIPHTDEQGRAIQGKQPKEWIIDARFLSRSQMHQWLKEKNISKCISNSCQCIKTSIVNAFLRIMGKRGVNADVLLVSLLNRTIQESPTPAEINPSPITTVEMAPGNAVQAEQRHETVGPIHLAQQEQLLFNTLFNIHNNNDAFEIQNVGSQHSSQKDWIQGREGIYCERKDLQGQMELSKCTKTCIDNFREVISSLTLLFNYPQHKVHCFYEDKETIAFNHNTHLFFNLRYYQVLQPNESYDRVKCWWLVTFAHEVAHNVVTGHNKHHEFVEEQ</sequence>
<dbReference type="InterPro" id="IPR016135">
    <property type="entry name" value="UBQ-conjugating_enzyme/RWD"/>
</dbReference>
<dbReference type="FunFam" id="3.10.110.10:FF:000023">
    <property type="entry name" value="Ubiquitin-conjugating enzyme E2 J2"/>
    <property type="match status" value="1"/>
</dbReference>
<dbReference type="SMART" id="SM00212">
    <property type="entry name" value="UBCc"/>
    <property type="match status" value="1"/>
</dbReference>
<dbReference type="InParanoid" id="A0A2P6MXV1"/>
<dbReference type="Pfam" id="PF00179">
    <property type="entry name" value="UQ_con"/>
    <property type="match status" value="1"/>
</dbReference>
<keyword evidence="9 11" id="KW-1133">Transmembrane helix</keyword>
<evidence type="ECO:0000256" key="11">
    <source>
        <dbReference type="SAM" id="Phobius"/>
    </source>
</evidence>
<gene>
    <name evidence="13" type="ORF">PROFUN_15050</name>
</gene>
<evidence type="ECO:0000256" key="6">
    <source>
        <dbReference type="ARBA" id="ARBA00022786"/>
    </source>
</evidence>
<dbReference type="SUPFAM" id="SSF54495">
    <property type="entry name" value="UBC-like"/>
    <property type="match status" value="1"/>
</dbReference>
<keyword evidence="4 11" id="KW-0812">Transmembrane</keyword>
<evidence type="ECO:0000256" key="10">
    <source>
        <dbReference type="ARBA" id="ARBA00023136"/>
    </source>
</evidence>
<protein>
    <recommendedName>
        <fullName evidence="2">E2 ubiquitin-conjugating enzyme</fullName>
        <ecNumber evidence="2">2.3.2.23</ecNumber>
    </recommendedName>
</protein>